<reference evidence="2 3" key="1">
    <citation type="submission" date="2023-11" db="EMBL/GenBank/DDBJ databases">
        <authorList>
            <person name="Hedman E."/>
            <person name="Englund M."/>
            <person name="Stromberg M."/>
            <person name="Nyberg Akerstrom W."/>
            <person name="Nylinder S."/>
            <person name="Jareborg N."/>
            <person name="Kallberg Y."/>
            <person name="Kronander E."/>
        </authorList>
    </citation>
    <scope>NUCLEOTIDE SEQUENCE [LARGE SCALE GENOMIC DNA]</scope>
</reference>
<evidence type="ECO:0000313" key="2">
    <source>
        <dbReference type="EMBL" id="CAK1601441.1"/>
    </source>
</evidence>
<protein>
    <submittedName>
        <fullName evidence="2">Uncharacterized protein</fullName>
    </submittedName>
</protein>
<organism evidence="2 3">
    <name type="scientific">Parnassius mnemosyne</name>
    <name type="common">clouded apollo</name>
    <dbReference type="NCBI Taxonomy" id="213953"/>
    <lineage>
        <taxon>Eukaryota</taxon>
        <taxon>Metazoa</taxon>
        <taxon>Ecdysozoa</taxon>
        <taxon>Arthropoda</taxon>
        <taxon>Hexapoda</taxon>
        <taxon>Insecta</taxon>
        <taxon>Pterygota</taxon>
        <taxon>Neoptera</taxon>
        <taxon>Endopterygota</taxon>
        <taxon>Lepidoptera</taxon>
        <taxon>Glossata</taxon>
        <taxon>Ditrysia</taxon>
        <taxon>Papilionoidea</taxon>
        <taxon>Papilionidae</taxon>
        <taxon>Parnassiinae</taxon>
        <taxon>Parnassini</taxon>
        <taxon>Parnassius</taxon>
        <taxon>Driopa</taxon>
    </lineage>
</organism>
<keyword evidence="3" id="KW-1185">Reference proteome</keyword>
<proteinExistence type="predicted"/>
<gene>
    <name evidence="2" type="ORF">PARMNEM_LOCUS20083</name>
</gene>
<name>A0AAV1M669_9NEOP</name>
<dbReference type="Proteomes" id="UP001314205">
    <property type="component" value="Unassembled WGS sequence"/>
</dbReference>
<comment type="caution">
    <text evidence="2">The sequence shown here is derived from an EMBL/GenBank/DDBJ whole genome shotgun (WGS) entry which is preliminary data.</text>
</comment>
<evidence type="ECO:0000313" key="3">
    <source>
        <dbReference type="Proteomes" id="UP001314205"/>
    </source>
</evidence>
<accession>A0AAV1M669</accession>
<feature type="region of interest" description="Disordered" evidence="1">
    <location>
        <begin position="55"/>
        <end position="114"/>
    </location>
</feature>
<evidence type="ECO:0000256" key="1">
    <source>
        <dbReference type="SAM" id="MobiDB-lite"/>
    </source>
</evidence>
<feature type="compositionally biased region" description="Basic residues" evidence="1">
    <location>
        <begin position="93"/>
        <end position="107"/>
    </location>
</feature>
<sequence>MNIYYFSGVADLLAERGTVGRGAGRRPGAAGGAGLVLGGVGAGVRGAAGARRRARAAHLPQRAAGRAEDQRRTPLQMVAGEGHQCACGARAGAGRRRHGSPQRHHARAAQAVPG</sequence>
<dbReference type="AlphaFoldDB" id="A0AAV1M669"/>
<dbReference type="EMBL" id="CAVLGL010000126">
    <property type="protein sequence ID" value="CAK1601441.1"/>
    <property type="molecule type" value="Genomic_DNA"/>
</dbReference>